<feature type="region of interest" description="Disordered" evidence="1">
    <location>
        <begin position="1"/>
        <end position="23"/>
    </location>
</feature>
<name>A0A0E0CJL7_9ORYZ</name>
<feature type="compositionally biased region" description="Basic residues" evidence="1">
    <location>
        <begin position="45"/>
        <end position="60"/>
    </location>
</feature>
<evidence type="ECO:0000256" key="1">
    <source>
        <dbReference type="SAM" id="MobiDB-lite"/>
    </source>
</evidence>
<protein>
    <submittedName>
        <fullName evidence="2">Uncharacterized protein</fullName>
    </submittedName>
</protein>
<dbReference type="EnsemblPlants" id="OMERI02G14400.1">
    <property type="protein sequence ID" value="OMERI02G14400.1"/>
    <property type="gene ID" value="OMERI02G14400"/>
</dbReference>
<dbReference type="Proteomes" id="UP000008021">
    <property type="component" value="Chromosome 2"/>
</dbReference>
<evidence type="ECO:0000313" key="3">
    <source>
        <dbReference type="Proteomes" id="UP000008021"/>
    </source>
</evidence>
<accession>A0A0E0CJL7</accession>
<feature type="region of interest" description="Disordered" evidence="1">
    <location>
        <begin position="40"/>
        <end position="100"/>
    </location>
</feature>
<dbReference type="AlphaFoldDB" id="A0A0E0CJL7"/>
<keyword evidence="3" id="KW-1185">Reference proteome</keyword>
<reference evidence="2" key="2">
    <citation type="submission" date="2018-05" db="EMBL/GenBank/DDBJ databases">
        <title>OmerRS3 (Oryza meridionalis Reference Sequence Version 3).</title>
        <authorList>
            <person name="Zhang J."/>
            <person name="Kudrna D."/>
            <person name="Lee S."/>
            <person name="Talag J."/>
            <person name="Welchert J."/>
            <person name="Wing R.A."/>
        </authorList>
    </citation>
    <scope>NUCLEOTIDE SEQUENCE [LARGE SCALE GENOMIC DNA]</scope>
    <source>
        <strain evidence="2">cv. OR44</strain>
    </source>
</reference>
<dbReference type="Gramene" id="OMERI02G14400.1">
    <property type="protein sequence ID" value="OMERI02G14400.1"/>
    <property type="gene ID" value="OMERI02G14400"/>
</dbReference>
<sequence length="100" mass="11147">MGGKGRREEGEMGGGRPRHLGEVDDELAELRVAAGLRLEADGDRLRHRLQRQRPQLRQRKDHPPLPSLPGGVDEELVYRTDGSSFSRSTSRHAAAEELGR</sequence>
<reference evidence="2" key="1">
    <citation type="submission" date="2015-04" db="UniProtKB">
        <authorList>
            <consortium name="EnsemblPlants"/>
        </authorList>
    </citation>
    <scope>IDENTIFICATION</scope>
</reference>
<proteinExistence type="predicted"/>
<feature type="compositionally biased region" description="Basic and acidic residues" evidence="1">
    <location>
        <begin position="1"/>
        <end position="10"/>
    </location>
</feature>
<evidence type="ECO:0000313" key="2">
    <source>
        <dbReference type="EnsemblPlants" id="OMERI02G14400.1"/>
    </source>
</evidence>
<dbReference type="HOGENOM" id="CLU_2310587_0_0_1"/>
<organism evidence="2">
    <name type="scientific">Oryza meridionalis</name>
    <dbReference type="NCBI Taxonomy" id="40149"/>
    <lineage>
        <taxon>Eukaryota</taxon>
        <taxon>Viridiplantae</taxon>
        <taxon>Streptophyta</taxon>
        <taxon>Embryophyta</taxon>
        <taxon>Tracheophyta</taxon>
        <taxon>Spermatophyta</taxon>
        <taxon>Magnoliopsida</taxon>
        <taxon>Liliopsida</taxon>
        <taxon>Poales</taxon>
        <taxon>Poaceae</taxon>
        <taxon>BOP clade</taxon>
        <taxon>Oryzoideae</taxon>
        <taxon>Oryzeae</taxon>
        <taxon>Oryzinae</taxon>
        <taxon>Oryza</taxon>
    </lineage>
</organism>